<dbReference type="InterPro" id="IPR007719">
    <property type="entry name" value="PCS_N"/>
</dbReference>
<keyword evidence="2" id="KW-0104">Cadmium</keyword>
<dbReference type="GO" id="GO:0016756">
    <property type="term" value="F:glutathione gamma-glutamylcysteinyltransferase activity"/>
    <property type="evidence" value="ECO:0007669"/>
    <property type="project" value="UniProtKB-EC"/>
</dbReference>
<dbReference type="SUPFAM" id="SSF54001">
    <property type="entry name" value="Cysteine proteinases"/>
    <property type="match status" value="1"/>
</dbReference>
<dbReference type="EMBL" id="CAICTM010000374">
    <property type="protein sequence ID" value="CAB9509097.1"/>
    <property type="molecule type" value="Genomic_DNA"/>
</dbReference>
<dbReference type="Gene3D" id="3.90.70.30">
    <property type="entry name" value="Phytochelatin synthase, N-terminal domain"/>
    <property type="match status" value="1"/>
</dbReference>
<dbReference type="OrthoDB" id="46281at2759"/>
<comment type="caution">
    <text evidence="4">The sequence shown here is derived from an EMBL/GenBank/DDBJ whole genome shotgun (WGS) entry which is preliminary data.</text>
</comment>
<proteinExistence type="predicted"/>
<evidence type="ECO:0000256" key="2">
    <source>
        <dbReference type="ARBA" id="ARBA00022539"/>
    </source>
</evidence>
<protein>
    <recommendedName>
        <fullName evidence="1">glutathione gamma-glutamylcysteinyltransferase</fullName>
        <ecNumber evidence="1">2.3.2.15</ecNumber>
    </recommendedName>
</protein>
<evidence type="ECO:0000313" key="5">
    <source>
        <dbReference type="Proteomes" id="UP001153069"/>
    </source>
</evidence>
<name>A0A9N8HDS7_9STRA</name>
<dbReference type="InterPro" id="IPR038765">
    <property type="entry name" value="Papain-like_cys_pep_sf"/>
</dbReference>
<dbReference type="EC" id="2.3.2.15" evidence="1"/>
<reference evidence="4" key="1">
    <citation type="submission" date="2020-06" db="EMBL/GenBank/DDBJ databases">
        <authorList>
            <consortium name="Plant Systems Biology data submission"/>
        </authorList>
    </citation>
    <scope>NUCLEOTIDE SEQUENCE</scope>
    <source>
        <strain evidence="4">D6</strain>
    </source>
</reference>
<evidence type="ECO:0000313" key="4">
    <source>
        <dbReference type="EMBL" id="CAB9509097.1"/>
    </source>
</evidence>
<dbReference type="GO" id="GO:0046938">
    <property type="term" value="P:phytochelatin biosynthetic process"/>
    <property type="evidence" value="ECO:0007669"/>
    <property type="project" value="InterPro"/>
</dbReference>
<dbReference type="GO" id="GO:0046872">
    <property type="term" value="F:metal ion binding"/>
    <property type="evidence" value="ECO:0007669"/>
    <property type="project" value="InterPro"/>
</dbReference>
<evidence type="ECO:0000256" key="1">
    <source>
        <dbReference type="ARBA" id="ARBA00012468"/>
    </source>
</evidence>
<dbReference type="GO" id="GO:0010038">
    <property type="term" value="P:response to metal ion"/>
    <property type="evidence" value="ECO:0007669"/>
    <property type="project" value="InterPro"/>
</dbReference>
<accession>A0A9N8HDS7</accession>
<keyword evidence="5" id="KW-1185">Reference proteome</keyword>
<feature type="domain" description="Peptidase C83" evidence="3">
    <location>
        <begin position="129"/>
        <end position="234"/>
    </location>
</feature>
<dbReference type="Pfam" id="PF05023">
    <property type="entry name" value="Phytochelatin"/>
    <property type="match status" value="1"/>
</dbReference>
<evidence type="ECO:0000259" key="3">
    <source>
        <dbReference type="Pfam" id="PF05023"/>
    </source>
</evidence>
<dbReference type="Proteomes" id="UP001153069">
    <property type="component" value="Unassembled WGS sequence"/>
</dbReference>
<organism evidence="4 5">
    <name type="scientific">Seminavis robusta</name>
    <dbReference type="NCBI Taxonomy" id="568900"/>
    <lineage>
        <taxon>Eukaryota</taxon>
        <taxon>Sar</taxon>
        <taxon>Stramenopiles</taxon>
        <taxon>Ochrophyta</taxon>
        <taxon>Bacillariophyta</taxon>
        <taxon>Bacillariophyceae</taxon>
        <taxon>Bacillariophycidae</taxon>
        <taxon>Naviculales</taxon>
        <taxon>Naviculaceae</taxon>
        <taxon>Seminavis</taxon>
    </lineage>
</organism>
<dbReference type="InterPro" id="IPR038156">
    <property type="entry name" value="PCS_N_sf"/>
</dbReference>
<dbReference type="AlphaFoldDB" id="A0A9N8HDS7"/>
<gene>
    <name evidence="4" type="ORF">SEMRO_375_G129410.1</name>
</gene>
<sequence>MSDSHRTYRSLVRHNRAMETGEPSIIHSPEFHDNNLLRQAWAISPYNRKRHKKSPPNANIRKEIIRNAMCFQPVSGYCGMATVNTVLTSLNPPYFVQYPDHGRGYSMYSLAEYLIVNCVPHQFTDVDAIFMERKTTLDQFRAMLQQYVNSPDYRLLANFHRTPLFYSERSTEEEARYRAWAGHWSPVGGLIQTRDDKEYVLVLDTNEKYGPFMVSLERFFLAVKTETLEDGYRGFLKVKINPAGHQQRLQAPAPAPFPMTNSADC</sequence>